<keyword evidence="3" id="KW-0274">FAD</keyword>
<dbReference type="Pfam" id="PF01266">
    <property type="entry name" value="DAO"/>
    <property type="match status" value="1"/>
</dbReference>
<accession>A0A5C8NUG2</accession>
<keyword evidence="4" id="KW-0560">Oxidoreductase</keyword>
<comment type="cofactor">
    <cofactor evidence="1">
        <name>FAD</name>
        <dbReference type="ChEBI" id="CHEBI:57692"/>
    </cofactor>
</comment>
<comment type="caution">
    <text evidence="7">The sequence shown here is derived from an EMBL/GenBank/DDBJ whole genome shotgun (WGS) entry which is preliminary data.</text>
</comment>
<dbReference type="EMBL" id="VDUY01000005">
    <property type="protein sequence ID" value="TXL64798.1"/>
    <property type="molecule type" value="Genomic_DNA"/>
</dbReference>
<dbReference type="PANTHER" id="PTHR43104">
    <property type="entry name" value="L-2-HYDROXYGLUTARATE DEHYDROGENASE, MITOCHONDRIAL"/>
    <property type="match status" value="1"/>
</dbReference>
<dbReference type="InterPro" id="IPR036188">
    <property type="entry name" value="FAD/NAD-bd_sf"/>
</dbReference>
<dbReference type="AlphaFoldDB" id="A0A5C8NUG2"/>
<protein>
    <submittedName>
        <fullName evidence="7">NAD(P)/FAD-dependent oxidoreductase</fullName>
    </submittedName>
</protein>
<evidence type="ECO:0000256" key="3">
    <source>
        <dbReference type="ARBA" id="ARBA00022827"/>
    </source>
</evidence>
<feature type="domain" description="FAD dependent oxidoreductase" evidence="6">
    <location>
        <begin position="7"/>
        <end position="362"/>
    </location>
</feature>
<gene>
    <name evidence="7" type="ORF">FHP08_13785</name>
</gene>
<dbReference type="PANTHER" id="PTHR43104:SF4">
    <property type="entry name" value="L-2-HYDROXYGLUTARATE DEHYDROGENASE, MITOCHONDRIAL"/>
    <property type="match status" value="1"/>
</dbReference>
<sequence length="370" mass="39343">MDTVQTVVVGAGVVGLAIARALALTGREVVILEAADAIGTETSSRNSEVIHAGIYYEPGSLKAELCVEGRERLYAYCDERGVAYRNCGKLIVAASDAQREGLERIDKRARAAGVENLRWLSGAEAMTMEPALSCAHALLSPSTGIIDSHGLMLALQGEAEDHGAMLARCSRVRRGRVTPEGFELEVESEGDTMQLACRELVNAAGLGANAVAAALEGLGADHVPPLYYAKGNYFALAARCPFSRLIYPIPNEAGLGVHLTIDLGGQGRFGPDVEWIEAIDYDVDPSRCAGFYEEIRTYWPGLPDGTLHASYAGIRPKLIPAGQAAADFRIDGPETHRVGGLVNLFGIESPGLTASLAIGERVRRALDAAR</sequence>
<reference evidence="7 8" key="1">
    <citation type="submission" date="2019-06" db="EMBL/GenBank/DDBJ databases">
        <title>Quisquiliibacterium sp. nov., isolated from a maize field.</title>
        <authorList>
            <person name="Lin S.-Y."/>
            <person name="Tsai C.-F."/>
            <person name="Young C.-C."/>
        </authorList>
    </citation>
    <scope>NUCLEOTIDE SEQUENCE [LARGE SCALE GENOMIC DNA]</scope>
    <source>
        <strain evidence="7 8">CC-CFT501</strain>
    </source>
</reference>
<dbReference type="Gene3D" id="3.30.9.10">
    <property type="entry name" value="D-Amino Acid Oxidase, subunit A, domain 2"/>
    <property type="match status" value="1"/>
</dbReference>
<dbReference type="Proteomes" id="UP000321548">
    <property type="component" value="Unassembled WGS sequence"/>
</dbReference>
<evidence type="ECO:0000313" key="7">
    <source>
        <dbReference type="EMBL" id="TXL64798.1"/>
    </source>
</evidence>
<evidence type="ECO:0000256" key="5">
    <source>
        <dbReference type="ARBA" id="ARBA00037941"/>
    </source>
</evidence>
<evidence type="ECO:0000256" key="4">
    <source>
        <dbReference type="ARBA" id="ARBA00023002"/>
    </source>
</evidence>
<evidence type="ECO:0000313" key="8">
    <source>
        <dbReference type="Proteomes" id="UP000321548"/>
    </source>
</evidence>
<keyword evidence="2" id="KW-0285">Flavoprotein</keyword>
<dbReference type="RefSeq" id="WP_147705047.1">
    <property type="nucleotide sequence ID" value="NZ_VDUY01000005.1"/>
</dbReference>
<evidence type="ECO:0000259" key="6">
    <source>
        <dbReference type="Pfam" id="PF01266"/>
    </source>
</evidence>
<organism evidence="7 8">
    <name type="scientific">Zeimonas arvi</name>
    <dbReference type="NCBI Taxonomy" id="2498847"/>
    <lineage>
        <taxon>Bacteria</taxon>
        <taxon>Pseudomonadati</taxon>
        <taxon>Pseudomonadota</taxon>
        <taxon>Betaproteobacteria</taxon>
        <taxon>Burkholderiales</taxon>
        <taxon>Burkholderiaceae</taxon>
        <taxon>Zeimonas</taxon>
    </lineage>
</organism>
<dbReference type="InterPro" id="IPR006076">
    <property type="entry name" value="FAD-dep_OxRdtase"/>
</dbReference>
<evidence type="ECO:0000256" key="1">
    <source>
        <dbReference type="ARBA" id="ARBA00001974"/>
    </source>
</evidence>
<proteinExistence type="inferred from homology"/>
<dbReference type="OrthoDB" id="9801699at2"/>
<keyword evidence="8" id="KW-1185">Reference proteome</keyword>
<evidence type="ECO:0000256" key="2">
    <source>
        <dbReference type="ARBA" id="ARBA00022630"/>
    </source>
</evidence>
<dbReference type="Gene3D" id="3.50.50.60">
    <property type="entry name" value="FAD/NAD(P)-binding domain"/>
    <property type="match status" value="1"/>
</dbReference>
<dbReference type="SUPFAM" id="SSF51905">
    <property type="entry name" value="FAD/NAD(P)-binding domain"/>
    <property type="match status" value="1"/>
</dbReference>
<comment type="similarity">
    <text evidence="5">Belongs to the L2HGDH family.</text>
</comment>
<dbReference type="GO" id="GO:0047545">
    <property type="term" value="F:(S)-2-hydroxyglutarate dehydrogenase activity"/>
    <property type="evidence" value="ECO:0007669"/>
    <property type="project" value="TreeGrafter"/>
</dbReference>
<name>A0A5C8NUG2_9BURK</name>